<protein>
    <submittedName>
        <fullName evidence="1">Uncharacterized protein</fullName>
    </submittedName>
</protein>
<sequence length="704" mass="81959">MQLIKQLLLITILSLTSLLACGPGNYYSSFSKENYYNFLDASLVGIEEENPLYALTSSGKIYTYDKRVEYYKEVKQQLNIEEWHTYLDGKLSQKELAELLYSDKGSLMERYKKYEKSVGSDAFKNYLAFIGKYDVDVMEKEQDEFLKLRYLFLNMRKQHYAGKYKEALALYAKYQASVSGVESIVHEWIDALRAGALQHLGQDVESNLLYGKVLENKTNAHLGYYDFKIENDAQWNALLAKTTTDEVKAKFYFLRALKWEGSPLLEHESMAKIAPNSVWFERLTYMLMQDFQEEAYSYEVAGNKNDKYLKKARKIYLLKEKRFLQTLASLQNPSFFSLYAQTYLTFLREGELDKKKMSSLSKIANKKEKKFIDILNYLEKSIHVNKSKQKALHASLEELSKEVSPALKASLFNYTALHNVDLYPSMSAKRVYSKIFTDNSYYSQVMISRDAISADSFEAYVEEKNRNFYEQKLFKKSMSVLHKDAVAETLAILNIKDGNFKKAQKYLEQVPKLNRRTEFNPFNVSFSGNNRKKKGKGYDQRKFVKTMLKLEEALEKNPTSAIDHFLYATGRYNTSWFGNFTESASIYRTLNGFDEEEATHILHNYKAIEKEYELALKYAKKEEFKAKISYQLLKIKLNKEALVPSLGSPWISFGSDGWNGENLKNKVRNSQVLKEAYGEYKKEYEDTAYGREIITQCLTFSYFH</sequence>
<accession>A0A6S6S884</accession>
<organism evidence="1">
    <name type="scientific">uncultured Sulfurovum sp</name>
    <dbReference type="NCBI Taxonomy" id="269237"/>
    <lineage>
        <taxon>Bacteria</taxon>
        <taxon>Pseudomonadati</taxon>
        <taxon>Campylobacterota</taxon>
        <taxon>Epsilonproteobacteria</taxon>
        <taxon>Campylobacterales</taxon>
        <taxon>Sulfurovaceae</taxon>
        <taxon>Sulfurovum</taxon>
        <taxon>environmental samples</taxon>
    </lineage>
</organism>
<dbReference type="EMBL" id="CACVAP010000015">
    <property type="protein sequence ID" value="CAA6799200.1"/>
    <property type="molecule type" value="Genomic_DNA"/>
</dbReference>
<dbReference type="PROSITE" id="PS51257">
    <property type="entry name" value="PROKAR_LIPOPROTEIN"/>
    <property type="match status" value="1"/>
</dbReference>
<proteinExistence type="predicted"/>
<reference evidence="1" key="1">
    <citation type="submission" date="2020-01" db="EMBL/GenBank/DDBJ databases">
        <authorList>
            <person name="Meier V. D."/>
            <person name="Meier V D."/>
        </authorList>
    </citation>
    <scope>NUCLEOTIDE SEQUENCE</scope>
    <source>
        <strain evidence="1">HLG_WM_MAG_06</strain>
    </source>
</reference>
<evidence type="ECO:0000313" key="1">
    <source>
        <dbReference type="EMBL" id="CAA6799200.1"/>
    </source>
</evidence>
<name>A0A6S6S884_9BACT</name>
<dbReference type="AlphaFoldDB" id="A0A6S6S884"/>
<gene>
    <name evidence="1" type="ORF">HELGO_WM11270</name>
</gene>